<proteinExistence type="predicted"/>
<evidence type="ECO:0000313" key="2">
    <source>
        <dbReference type="EMBL" id="PTB96191.1"/>
    </source>
</evidence>
<evidence type="ECO:0000313" key="3">
    <source>
        <dbReference type="Proteomes" id="UP000240608"/>
    </source>
</evidence>
<comment type="caution">
    <text evidence="2">The sequence shown here is derived from an EMBL/GenBank/DDBJ whole genome shotgun (WGS) entry which is preliminary data.</text>
</comment>
<dbReference type="AlphaFoldDB" id="A0A2T4DQU6"/>
<keyword evidence="1" id="KW-0812">Transmembrane</keyword>
<sequence length="160" mass="19288">MLMKINEKYKIATSIWVLSCTDKMPQITYRSMKERLSLDDDKTIKKIVNDFPELFQKHIPKKQLDAWKDEMRNKRRRPKWIAESKNQINVINQLSREHVFRNRFRNSLNADMPETYILNWGIEYIRDYYFTSVRTNEKRLNWVSTIGTLIIAILAIIFSN</sequence>
<organism evidence="2 3">
    <name type="scientific">Marivirga lumbricoides</name>
    <dbReference type="NCBI Taxonomy" id="1046115"/>
    <lineage>
        <taxon>Bacteria</taxon>
        <taxon>Pseudomonadati</taxon>
        <taxon>Bacteroidota</taxon>
        <taxon>Cytophagia</taxon>
        <taxon>Cytophagales</taxon>
        <taxon>Marivirgaceae</taxon>
        <taxon>Marivirga</taxon>
    </lineage>
</organism>
<protein>
    <submittedName>
        <fullName evidence="2">Uncharacterized protein</fullName>
    </submittedName>
</protein>
<accession>A0A2T4DQU6</accession>
<keyword evidence="1" id="KW-0472">Membrane</keyword>
<gene>
    <name evidence="2" type="ORF">C9994_08420</name>
</gene>
<evidence type="ECO:0000256" key="1">
    <source>
        <dbReference type="SAM" id="Phobius"/>
    </source>
</evidence>
<dbReference type="EMBL" id="PYVU01000062">
    <property type="protein sequence ID" value="PTB96191.1"/>
    <property type="molecule type" value="Genomic_DNA"/>
</dbReference>
<reference evidence="2 3" key="1">
    <citation type="submission" date="2018-03" db="EMBL/GenBank/DDBJ databases">
        <title>Cross-interface Injection: A General Nanoliter Liquid Handling Method Applied to Single Cells Genome Amplification Automated Nanoliter Liquid Handling Applied to Single Cell Multiple Displacement Amplification.</title>
        <authorList>
            <person name="Yun J."/>
            <person name="Xu P."/>
            <person name="Xu J."/>
            <person name="Dai X."/>
            <person name="Wang Y."/>
            <person name="Zheng X."/>
            <person name="Cao C."/>
            <person name="Yi Q."/>
            <person name="Zhu Y."/>
            <person name="Wang L."/>
            <person name="Dong Z."/>
            <person name="Huang Y."/>
            <person name="Huang L."/>
            <person name="Du W."/>
        </authorList>
    </citation>
    <scope>NUCLEOTIDE SEQUENCE [LARGE SCALE GENOMIC DNA]</scope>
    <source>
        <strain evidence="2 3">Z-D1-2</strain>
    </source>
</reference>
<name>A0A2T4DQU6_9BACT</name>
<dbReference type="Proteomes" id="UP000240608">
    <property type="component" value="Unassembled WGS sequence"/>
</dbReference>
<keyword evidence="1" id="KW-1133">Transmembrane helix</keyword>
<feature type="transmembrane region" description="Helical" evidence="1">
    <location>
        <begin position="140"/>
        <end position="158"/>
    </location>
</feature>